<feature type="repeat" description="NHL" evidence="3">
    <location>
        <begin position="421"/>
        <end position="464"/>
    </location>
</feature>
<name>A0A6J0BR65_NEOLC</name>
<evidence type="ECO:0000256" key="2">
    <source>
        <dbReference type="PROSITE-ProRule" id="PRU00024"/>
    </source>
</evidence>
<dbReference type="InterPro" id="IPR050952">
    <property type="entry name" value="TRIM-NHL_E3_ligases"/>
</dbReference>
<evidence type="ECO:0000313" key="7">
    <source>
        <dbReference type="RefSeq" id="XP_015516787.2"/>
    </source>
</evidence>
<keyword evidence="1" id="KW-0677">Repeat</keyword>
<organism evidence="7">
    <name type="scientific">Neodiprion lecontei</name>
    <name type="common">Redheaded pine sawfly</name>
    <dbReference type="NCBI Taxonomy" id="441921"/>
    <lineage>
        <taxon>Eukaryota</taxon>
        <taxon>Metazoa</taxon>
        <taxon>Ecdysozoa</taxon>
        <taxon>Arthropoda</taxon>
        <taxon>Hexapoda</taxon>
        <taxon>Insecta</taxon>
        <taxon>Pterygota</taxon>
        <taxon>Neoptera</taxon>
        <taxon>Endopterygota</taxon>
        <taxon>Hymenoptera</taxon>
        <taxon>Tenthredinoidea</taxon>
        <taxon>Diprionidae</taxon>
        <taxon>Diprioninae</taxon>
        <taxon>Neodiprion</taxon>
    </lineage>
</organism>
<keyword evidence="2" id="KW-0862">Zinc</keyword>
<dbReference type="GO" id="GO:0043161">
    <property type="term" value="P:proteasome-mediated ubiquitin-dependent protein catabolic process"/>
    <property type="evidence" value="ECO:0007669"/>
    <property type="project" value="TreeGrafter"/>
</dbReference>
<dbReference type="GO" id="GO:0035198">
    <property type="term" value="F:miRNA binding"/>
    <property type="evidence" value="ECO:0007669"/>
    <property type="project" value="UniProtKB-ARBA"/>
</dbReference>
<dbReference type="InParanoid" id="A0A6J0BR65"/>
<dbReference type="PANTHER" id="PTHR24104">
    <property type="entry name" value="E3 UBIQUITIN-PROTEIN LIGASE NHLRC1-RELATED"/>
    <property type="match status" value="1"/>
</dbReference>
<dbReference type="GeneID" id="107222086"/>
<dbReference type="SUPFAM" id="SSF57845">
    <property type="entry name" value="B-box zinc-binding domain"/>
    <property type="match status" value="1"/>
</dbReference>
<dbReference type="GO" id="GO:0031047">
    <property type="term" value="P:regulatory ncRNA-mediated gene silencing"/>
    <property type="evidence" value="ECO:0007669"/>
    <property type="project" value="UniProtKB-KW"/>
</dbReference>
<keyword evidence="6" id="KW-1185">Reference proteome</keyword>
<accession>A0A6J0BR65</accession>
<gene>
    <name evidence="7" type="primary">LOC107222086</name>
</gene>
<dbReference type="InterPro" id="IPR011042">
    <property type="entry name" value="6-blade_b-propeller_TolB-like"/>
</dbReference>
<keyword evidence="2" id="KW-0479">Metal-binding</keyword>
<dbReference type="Gene3D" id="3.30.160.60">
    <property type="entry name" value="Classic Zinc Finger"/>
    <property type="match status" value="1"/>
</dbReference>
<dbReference type="Pfam" id="PF00643">
    <property type="entry name" value="zf-B_box"/>
    <property type="match status" value="1"/>
</dbReference>
<evidence type="ECO:0000256" key="3">
    <source>
        <dbReference type="PROSITE-ProRule" id="PRU00504"/>
    </source>
</evidence>
<reference evidence="7" key="1">
    <citation type="submission" date="2025-08" db="UniProtKB">
        <authorList>
            <consortium name="RefSeq"/>
        </authorList>
    </citation>
    <scope>IDENTIFICATION</scope>
    <source>
        <tissue evidence="7">Thorax and Abdomen</tissue>
    </source>
</reference>
<feature type="region of interest" description="Disordered" evidence="4">
    <location>
        <begin position="69"/>
        <end position="91"/>
    </location>
</feature>
<evidence type="ECO:0000259" key="5">
    <source>
        <dbReference type="PROSITE" id="PS50119"/>
    </source>
</evidence>
<dbReference type="AlphaFoldDB" id="A0A6J0BR65"/>
<dbReference type="RefSeq" id="XP_015516787.2">
    <property type="nucleotide sequence ID" value="XM_015661301.2"/>
</dbReference>
<feature type="repeat" description="NHL" evidence="3">
    <location>
        <begin position="378"/>
        <end position="417"/>
    </location>
</feature>
<feature type="compositionally biased region" description="Polar residues" evidence="4">
    <location>
        <begin position="76"/>
        <end position="89"/>
    </location>
</feature>
<dbReference type="Proteomes" id="UP000829291">
    <property type="component" value="Chromosome 5"/>
</dbReference>
<dbReference type="GO" id="GO:0017148">
    <property type="term" value="P:negative regulation of translation"/>
    <property type="evidence" value="ECO:0007669"/>
    <property type="project" value="UniProtKB-ARBA"/>
</dbReference>
<dbReference type="InterPro" id="IPR001258">
    <property type="entry name" value="NHL_repeat"/>
</dbReference>
<protein>
    <submittedName>
        <fullName evidence="7">E3 ubiquitin-protein ligase TRIM71</fullName>
    </submittedName>
</protein>
<dbReference type="GO" id="GO:0061630">
    <property type="term" value="F:ubiquitin protein ligase activity"/>
    <property type="evidence" value="ECO:0007669"/>
    <property type="project" value="UniProtKB-EC"/>
</dbReference>
<feature type="repeat" description="NHL" evidence="3">
    <location>
        <begin position="468"/>
        <end position="511"/>
    </location>
</feature>
<keyword evidence="2" id="KW-0863">Zinc-finger</keyword>
<dbReference type="GO" id="GO:0008270">
    <property type="term" value="F:zinc ion binding"/>
    <property type="evidence" value="ECO:0007669"/>
    <property type="project" value="UniProtKB-KW"/>
</dbReference>
<dbReference type="SUPFAM" id="SSF101898">
    <property type="entry name" value="NHL repeat"/>
    <property type="match status" value="1"/>
</dbReference>
<dbReference type="PROSITE" id="PS50119">
    <property type="entry name" value="ZF_BBOX"/>
    <property type="match status" value="1"/>
</dbReference>
<evidence type="ECO:0000256" key="1">
    <source>
        <dbReference type="ARBA" id="ARBA00022737"/>
    </source>
</evidence>
<proteinExistence type="predicted"/>
<dbReference type="GO" id="GO:0000209">
    <property type="term" value="P:protein polyubiquitination"/>
    <property type="evidence" value="ECO:0007669"/>
    <property type="project" value="TreeGrafter"/>
</dbReference>
<dbReference type="Pfam" id="PF01436">
    <property type="entry name" value="NHL"/>
    <property type="match status" value="6"/>
</dbReference>
<dbReference type="FunCoup" id="A0A6J0BR65">
    <property type="interactions" value="29"/>
</dbReference>
<feature type="repeat" description="NHL" evidence="3">
    <location>
        <begin position="564"/>
        <end position="607"/>
    </location>
</feature>
<dbReference type="OrthoDB" id="342730at2759"/>
<dbReference type="GO" id="GO:0000932">
    <property type="term" value="C:P-body"/>
    <property type="evidence" value="ECO:0007669"/>
    <property type="project" value="UniProtKB-SubCell"/>
</dbReference>
<dbReference type="Gene3D" id="2.120.10.30">
    <property type="entry name" value="TolB, C-terminal domain"/>
    <property type="match status" value="3"/>
</dbReference>
<feature type="repeat" description="NHL" evidence="3">
    <location>
        <begin position="523"/>
        <end position="560"/>
    </location>
</feature>
<dbReference type="InterPro" id="IPR000315">
    <property type="entry name" value="Znf_B-box"/>
</dbReference>
<dbReference type="SMART" id="SM00336">
    <property type="entry name" value="BBOX"/>
    <property type="match status" value="2"/>
</dbReference>
<dbReference type="CDD" id="cd14954">
    <property type="entry name" value="NHL_TRIM71_like"/>
    <property type="match status" value="1"/>
</dbReference>
<evidence type="ECO:0000313" key="6">
    <source>
        <dbReference type="Proteomes" id="UP000829291"/>
    </source>
</evidence>
<feature type="repeat" description="NHL" evidence="3">
    <location>
        <begin position="613"/>
        <end position="651"/>
    </location>
</feature>
<dbReference type="KEGG" id="nlo:107222086"/>
<feature type="domain" description="B box-type" evidence="5">
    <location>
        <begin position="104"/>
        <end position="139"/>
    </location>
</feature>
<dbReference type="PANTHER" id="PTHR24104:SF48">
    <property type="entry name" value="PROTEIN WECH"/>
    <property type="match status" value="1"/>
</dbReference>
<evidence type="ECO:0000256" key="4">
    <source>
        <dbReference type="SAM" id="MobiDB-lite"/>
    </source>
</evidence>
<dbReference type="PROSITE" id="PS51125">
    <property type="entry name" value="NHL"/>
    <property type="match status" value="6"/>
</dbReference>
<sequence>MSSRNSLSPTWTFPSRNSPGWVTREVCGNCNQSSSRNVPQVVAKCLDCNYLLCEPCLMAHQRGRLTRNHRIKLDTRSNTPSPSSAVTSYSPPPTSFLPPITFYCDVHREIIKFYCEPCKVVLCEVCVNKDHRGHFVYQLWGATRGGEFTPLHILNEICSAISNILRGIELVEHTHENMERWVIQTDPFLRIRISEGFPILCEEQEKLLTAIQRIKLMRDERLEVRAAALTKILLRLWDIFNRLREAIDQHTTNNPNELLCIKETGAKEVLQIRQYQNSVVPRDDDWMSFLDSDFNLVNSFASVGPVTFGNPGPIGDHRSVRGRTAAIETPMGSSGIVSNFPRHVIPRGRPVLGCDLIVSLKINRSLNCMGLKTVAIWGSEGNKDGELCRPWGVCCDKNGYIIVADRSNNRIQIFKENGTFVRKFGTQGSGPGQFDRPAGVATDSQSHIVVADKDNHRIQILTFEGLFLHTFGEKGSRPGQFNYPWDVAVNSEGQIVVSDTRNHRIQLFTHQGVYLGKFGFENTTGPSKHFDSPRGVAFSPEGNIIVTDFNNHRLVVIPPNLGTARFLGGEGTGSKQFLRPQGVVVDDEGHIIVADSRNHRIQIFEPSGELMWRIGSLGKAPGELDRPAGITLTPNGAIVVVDFGNNRIQIF</sequence>